<reference evidence="2 3" key="1">
    <citation type="submission" date="2023-11" db="EMBL/GenBank/DDBJ databases">
        <title>Halocaridina rubra genome assembly.</title>
        <authorList>
            <person name="Smith C."/>
        </authorList>
    </citation>
    <scope>NUCLEOTIDE SEQUENCE [LARGE SCALE GENOMIC DNA]</scope>
    <source>
        <strain evidence="2">EP-1</strain>
        <tissue evidence="2">Whole</tissue>
    </source>
</reference>
<dbReference type="PANTHER" id="PTHR14795">
    <property type="entry name" value="HELICASE RELATED"/>
    <property type="match status" value="1"/>
</dbReference>
<name>A0AAN8XGN8_HALRR</name>
<keyword evidence="2" id="KW-0472">Membrane</keyword>
<sequence length="209" mass="23167">MRIGIGTLVWTLVVLGGASLVGRVVHILSVDGKASPTDQREVNNASIKGAGMHLDAKLQHLLWFIQISDLHLSVFQDPTRMSQLRGFASSTVSAISPAVVLASGDLTDAKNVDMLGSKQYIEEWATYKDILYTSGVLNKTIWLDIRGNHDNFNVPSLSSEENFYQKYSIQGQHSKRSYMYTRRYGSDSVSFIGVDASLLPGPRRPFNFI</sequence>
<gene>
    <name evidence="2" type="primary">TMEM62_2</name>
    <name evidence="2" type="ORF">SK128_015465</name>
</gene>
<evidence type="ECO:0000259" key="1">
    <source>
        <dbReference type="Pfam" id="PF00149"/>
    </source>
</evidence>
<organism evidence="2 3">
    <name type="scientific">Halocaridina rubra</name>
    <name type="common">Hawaiian red shrimp</name>
    <dbReference type="NCBI Taxonomy" id="373956"/>
    <lineage>
        <taxon>Eukaryota</taxon>
        <taxon>Metazoa</taxon>
        <taxon>Ecdysozoa</taxon>
        <taxon>Arthropoda</taxon>
        <taxon>Crustacea</taxon>
        <taxon>Multicrustacea</taxon>
        <taxon>Malacostraca</taxon>
        <taxon>Eumalacostraca</taxon>
        <taxon>Eucarida</taxon>
        <taxon>Decapoda</taxon>
        <taxon>Pleocyemata</taxon>
        <taxon>Caridea</taxon>
        <taxon>Atyoidea</taxon>
        <taxon>Atyidae</taxon>
        <taxon>Halocaridina</taxon>
    </lineage>
</organism>
<feature type="non-terminal residue" evidence="2">
    <location>
        <position position="209"/>
    </location>
</feature>
<dbReference type="GO" id="GO:0016787">
    <property type="term" value="F:hydrolase activity"/>
    <property type="evidence" value="ECO:0007669"/>
    <property type="project" value="InterPro"/>
</dbReference>
<evidence type="ECO:0000313" key="2">
    <source>
        <dbReference type="EMBL" id="KAK7084075.1"/>
    </source>
</evidence>
<comment type="caution">
    <text evidence="2">The sequence shown here is derived from an EMBL/GenBank/DDBJ whole genome shotgun (WGS) entry which is preliminary data.</text>
</comment>
<accession>A0AAN8XGN8</accession>
<dbReference type="Proteomes" id="UP001381693">
    <property type="component" value="Unassembled WGS sequence"/>
</dbReference>
<keyword evidence="3" id="KW-1185">Reference proteome</keyword>
<feature type="domain" description="Calcineurin-like phosphoesterase" evidence="1">
    <location>
        <begin position="63"/>
        <end position="170"/>
    </location>
</feature>
<dbReference type="SUPFAM" id="SSF56300">
    <property type="entry name" value="Metallo-dependent phosphatases"/>
    <property type="match status" value="1"/>
</dbReference>
<dbReference type="InterPro" id="IPR029052">
    <property type="entry name" value="Metallo-depent_PP-like"/>
</dbReference>
<evidence type="ECO:0000313" key="3">
    <source>
        <dbReference type="Proteomes" id="UP001381693"/>
    </source>
</evidence>
<proteinExistence type="predicted"/>
<dbReference type="Gene3D" id="3.60.21.10">
    <property type="match status" value="1"/>
</dbReference>
<keyword evidence="2" id="KW-0812">Transmembrane</keyword>
<dbReference type="PANTHER" id="PTHR14795:SF0">
    <property type="entry name" value="TRANSMEMBRANE PROTEIN 62"/>
    <property type="match status" value="1"/>
</dbReference>
<dbReference type="Pfam" id="PF00149">
    <property type="entry name" value="Metallophos"/>
    <property type="match status" value="1"/>
</dbReference>
<dbReference type="AlphaFoldDB" id="A0AAN8XGN8"/>
<dbReference type="EMBL" id="JAXCGZ010002296">
    <property type="protein sequence ID" value="KAK7084075.1"/>
    <property type="molecule type" value="Genomic_DNA"/>
</dbReference>
<dbReference type="InterPro" id="IPR004843">
    <property type="entry name" value="Calcineurin-like_PHP"/>
</dbReference>
<protein>
    <submittedName>
        <fullName evidence="2">Transmembrane protein 62</fullName>
    </submittedName>
</protein>